<dbReference type="PANTHER" id="PTHR45740:SF2">
    <property type="entry name" value="POLY [ADP-RIBOSE] POLYMERASE"/>
    <property type="match status" value="1"/>
</dbReference>
<dbReference type="Gene3D" id="3.90.228.10">
    <property type="match status" value="1"/>
</dbReference>
<protein>
    <recommendedName>
        <fullName evidence="1">Poly [ADP-ribose] polymerase</fullName>
        <shortName evidence="1">PARP</shortName>
        <ecNumber evidence="1">2.4.2.-</ecNumber>
    </recommendedName>
</protein>
<feature type="domain" description="PARP catalytic" evidence="2">
    <location>
        <begin position="33"/>
        <end position="279"/>
    </location>
</feature>
<dbReference type="GO" id="GO:1990404">
    <property type="term" value="F:NAD+-protein mono-ADP-ribosyltransferase activity"/>
    <property type="evidence" value="ECO:0007669"/>
    <property type="project" value="TreeGrafter"/>
</dbReference>
<dbReference type="EC" id="2.4.2.-" evidence="1"/>
<evidence type="ECO:0000313" key="4">
    <source>
        <dbReference type="Proteomes" id="UP000234323"/>
    </source>
</evidence>
<dbReference type="VEuPathDB" id="FungiDB:RhiirA1_407668"/>
<keyword evidence="1" id="KW-0808">Transferase</keyword>
<dbReference type="Proteomes" id="UP000234323">
    <property type="component" value="Unassembled WGS sequence"/>
</dbReference>
<dbReference type="PANTHER" id="PTHR45740">
    <property type="entry name" value="POLY [ADP-RIBOSE] POLYMERASE"/>
    <property type="match status" value="1"/>
</dbReference>
<dbReference type="EMBL" id="LLXI01000003">
    <property type="protein sequence ID" value="PKY37475.1"/>
    <property type="molecule type" value="Genomic_DNA"/>
</dbReference>
<keyword evidence="1" id="KW-0520">NAD</keyword>
<proteinExistence type="predicted"/>
<gene>
    <name evidence="3" type="ORF">RhiirA4_390485</name>
</gene>
<dbReference type="VEuPathDB" id="FungiDB:RhiirFUN_020273"/>
<organism evidence="3 4">
    <name type="scientific">Rhizophagus irregularis</name>
    <dbReference type="NCBI Taxonomy" id="588596"/>
    <lineage>
        <taxon>Eukaryota</taxon>
        <taxon>Fungi</taxon>
        <taxon>Fungi incertae sedis</taxon>
        <taxon>Mucoromycota</taxon>
        <taxon>Glomeromycotina</taxon>
        <taxon>Glomeromycetes</taxon>
        <taxon>Glomerales</taxon>
        <taxon>Glomeraceae</taxon>
        <taxon>Rhizophagus</taxon>
    </lineage>
</organism>
<dbReference type="OrthoDB" id="9514740at2759"/>
<evidence type="ECO:0000259" key="2">
    <source>
        <dbReference type="PROSITE" id="PS51059"/>
    </source>
</evidence>
<evidence type="ECO:0000313" key="3">
    <source>
        <dbReference type="EMBL" id="PKY37475.1"/>
    </source>
</evidence>
<dbReference type="InterPro" id="IPR051712">
    <property type="entry name" value="ARTD-AVP"/>
</dbReference>
<dbReference type="SUPFAM" id="SSF56399">
    <property type="entry name" value="ADP-ribosylation"/>
    <property type="match status" value="1"/>
</dbReference>
<sequence length="279" mass="31152">MARCCLITCNNKIECEDYNLCVIHLKDLNSGNIPSTIQIKSSEDTTHLIEIPRKSTEFSDIENKFLGDWVKPNTQGLRVEAIFSIILPKSIVNNYKSYRSTVESRGKFKSQGLEEGNERILYHGTDHDCAIICDALKKLCKSSNCAGCGILMNSFKLDKAGINKQGRSFQRLGQGIYFTPHSSKAHFYGHGGAKPLPTEAGRTCRMMFMTKVVLGNTWQPDRVSQNCRSPPAGHDSTWGRVGKCPHGGAVLNYEEYAVYRNDACLPSKYIAYSYTSTNE</sequence>
<name>A0A2I1FSY1_9GLOM</name>
<dbReference type="GO" id="GO:0005634">
    <property type="term" value="C:nucleus"/>
    <property type="evidence" value="ECO:0007669"/>
    <property type="project" value="TreeGrafter"/>
</dbReference>
<dbReference type="Pfam" id="PF00644">
    <property type="entry name" value="PARP"/>
    <property type="match status" value="1"/>
</dbReference>
<dbReference type="GO" id="GO:0003950">
    <property type="term" value="F:NAD+ poly-ADP-ribosyltransferase activity"/>
    <property type="evidence" value="ECO:0007669"/>
    <property type="project" value="UniProtKB-UniRule"/>
</dbReference>
<dbReference type="AlphaFoldDB" id="A0A2I1FSY1"/>
<dbReference type="InterPro" id="IPR012317">
    <property type="entry name" value="Poly(ADP-ribose)pol_cat_dom"/>
</dbReference>
<comment type="caution">
    <text evidence="3">The sequence shown here is derived from an EMBL/GenBank/DDBJ whole genome shotgun (WGS) entry which is preliminary data.</text>
</comment>
<reference evidence="3 4" key="1">
    <citation type="submission" date="2015-10" db="EMBL/GenBank/DDBJ databases">
        <title>Genome analyses suggest a sexual origin of heterokaryosis in a supposedly ancient asexual fungus.</title>
        <authorList>
            <person name="Ropars J."/>
            <person name="Sedzielewska K."/>
            <person name="Noel J."/>
            <person name="Charron P."/>
            <person name="Farinelli L."/>
            <person name="Marton T."/>
            <person name="Kruger M."/>
            <person name="Pelin A."/>
            <person name="Brachmann A."/>
            <person name="Corradi N."/>
        </authorList>
    </citation>
    <scope>NUCLEOTIDE SEQUENCE [LARGE SCALE GENOMIC DNA]</scope>
    <source>
        <strain evidence="3 4">A4</strain>
    </source>
</reference>
<evidence type="ECO:0000256" key="1">
    <source>
        <dbReference type="RuleBase" id="RU362114"/>
    </source>
</evidence>
<dbReference type="PROSITE" id="PS51059">
    <property type="entry name" value="PARP_CATALYTIC"/>
    <property type="match status" value="1"/>
</dbReference>
<keyword evidence="4" id="KW-1185">Reference proteome</keyword>
<accession>A0A2I1FSY1</accession>
<keyword evidence="1" id="KW-0328">Glycosyltransferase</keyword>
<dbReference type="VEuPathDB" id="FungiDB:FUN_013202"/>